<organism evidence="7 8">
    <name type="scientific">Iris pallida</name>
    <name type="common">Sweet iris</name>
    <dbReference type="NCBI Taxonomy" id="29817"/>
    <lineage>
        <taxon>Eukaryota</taxon>
        <taxon>Viridiplantae</taxon>
        <taxon>Streptophyta</taxon>
        <taxon>Embryophyta</taxon>
        <taxon>Tracheophyta</taxon>
        <taxon>Spermatophyta</taxon>
        <taxon>Magnoliopsida</taxon>
        <taxon>Liliopsida</taxon>
        <taxon>Asparagales</taxon>
        <taxon>Iridaceae</taxon>
        <taxon>Iridoideae</taxon>
        <taxon>Irideae</taxon>
        <taxon>Iris</taxon>
    </lineage>
</organism>
<name>A0AAX6EJH1_IRIPA</name>
<sequence length="454" mass="50965">MTELLHLCKRHLYVAPLAQALRRSLYSTLQQQNSDQQQQQRPSKERADRWHSLPPFAPGPDGASSAGRVPPGGRADPTTALKWVRRCCPHLPMSLVQKLFRLRQVRKETVNSESSGPETQAEQKKPKRVSAKDTLISGDVVLLPITAQKLHTEVNHCYENEEEINFIRSLVLYKDPAIIVVNKPQGMAVQGGVGIKYSMDALGAVALKFDYSEPPRLVHRLDRDSSGILVLGRTQASASVLHSVFREKTSTARSDDMETIHRVLQRKYWALVIGAPRNSIGLISAPLAKITTEDGTSERVTIARDTESPSSQHAVTEYKVIRSAHGYTWLELRPLTGRKHQLRVHCAEALGTPIVGDYKYGWRAHRKLEPMTFLKPKTKNEKLPFGLESEGGSISEKQPRLHLHCRQMILPNISVALQHLESSSLDDDLSKLETLDLVAPIPSHIRTSWEILRY</sequence>
<keyword evidence="4" id="KW-0413">Isomerase</keyword>
<feature type="domain" description="Pseudouridine synthase RsuA/RluA-like" evidence="6">
    <location>
        <begin position="178"/>
        <end position="347"/>
    </location>
</feature>
<protein>
    <submittedName>
        <fullName evidence="7">RNA pseudouridine synthase 4, mitochondrial</fullName>
    </submittedName>
</protein>
<evidence type="ECO:0000256" key="2">
    <source>
        <dbReference type="ARBA" id="ARBA00010876"/>
    </source>
</evidence>
<dbReference type="PANTHER" id="PTHR21600:SF81">
    <property type="entry name" value="21S RRNA PSEUDOURIDINE(2819) SYNTHASE"/>
    <property type="match status" value="1"/>
</dbReference>
<dbReference type="EMBL" id="JANAVB010036020">
    <property type="protein sequence ID" value="KAJ6804079.1"/>
    <property type="molecule type" value="Genomic_DNA"/>
</dbReference>
<proteinExistence type="inferred from homology"/>
<dbReference type="SUPFAM" id="SSF55120">
    <property type="entry name" value="Pseudouridine synthase"/>
    <property type="match status" value="1"/>
</dbReference>
<dbReference type="GO" id="GO:0005739">
    <property type="term" value="C:mitochondrion"/>
    <property type="evidence" value="ECO:0007669"/>
    <property type="project" value="UniProtKB-SubCell"/>
</dbReference>
<comment type="subcellular location">
    <subcellularLocation>
        <location evidence="1">Mitochondrion</location>
    </subcellularLocation>
</comment>
<dbReference type="GO" id="GO:0003723">
    <property type="term" value="F:RNA binding"/>
    <property type="evidence" value="ECO:0007669"/>
    <property type="project" value="InterPro"/>
</dbReference>
<evidence type="ECO:0000256" key="3">
    <source>
        <dbReference type="ARBA" id="ARBA00023128"/>
    </source>
</evidence>
<feature type="region of interest" description="Disordered" evidence="5">
    <location>
        <begin position="28"/>
        <end position="76"/>
    </location>
</feature>
<evidence type="ECO:0000256" key="1">
    <source>
        <dbReference type="ARBA" id="ARBA00004173"/>
    </source>
</evidence>
<reference evidence="7" key="1">
    <citation type="journal article" date="2023" name="GigaByte">
        <title>Genome assembly of the bearded iris, Iris pallida Lam.</title>
        <authorList>
            <person name="Bruccoleri R.E."/>
            <person name="Oakeley E.J."/>
            <person name="Faust A.M.E."/>
            <person name="Altorfer M."/>
            <person name="Dessus-Babus S."/>
            <person name="Burckhardt D."/>
            <person name="Oertli M."/>
            <person name="Naumann U."/>
            <person name="Petersen F."/>
            <person name="Wong J."/>
        </authorList>
    </citation>
    <scope>NUCLEOTIDE SEQUENCE</scope>
    <source>
        <strain evidence="7">GSM-AAB239-AS_SAM_17_03QT</strain>
    </source>
</reference>
<dbReference type="InterPro" id="IPR006145">
    <property type="entry name" value="PsdUridine_synth_RsuA/RluA"/>
</dbReference>
<feature type="region of interest" description="Disordered" evidence="5">
    <location>
        <begin position="108"/>
        <end position="130"/>
    </location>
</feature>
<gene>
    <name evidence="7" type="ORF">M6B38_186430</name>
</gene>
<dbReference type="CDD" id="cd02869">
    <property type="entry name" value="PseudoU_synth_RluA_like"/>
    <property type="match status" value="1"/>
</dbReference>
<comment type="similarity">
    <text evidence="2">Belongs to the pseudouridine synthase RluA family.</text>
</comment>
<keyword evidence="3" id="KW-0496">Mitochondrion</keyword>
<dbReference type="Proteomes" id="UP001140949">
    <property type="component" value="Unassembled WGS sequence"/>
</dbReference>
<dbReference type="GO" id="GO:0009982">
    <property type="term" value="F:pseudouridine synthase activity"/>
    <property type="evidence" value="ECO:0007669"/>
    <property type="project" value="InterPro"/>
</dbReference>
<dbReference type="PANTHER" id="PTHR21600">
    <property type="entry name" value="MITOCHONDRIAL RNA PSEUDOURIDINE SYNTHASE"/>
    <property type="match status" value="1"/>
</dbReference>
<keyword evidence="8" id="KW-1185">Reference proteome</keyword>
<evidence type="ECO:0000313" key="7">
    <source>
        <dbReference type="EMBL" id="KAJ6804079.1"/>
    </source>
</evidence>
<feature type="compositionally biased region" description="Polar residues" evidence="5">
    <location>
        <begin position="111"/>
        <end position="120"/>
    </location>
</feature>
<dbReference type="Gene3D" id="3.30.2350.10">
    <property type="entry name" value="Pseudouridine synthase"/>
    <property type="match status" value="1"/>
</dbReference>
<evidence type="ECO:0000313" key="8">
    <source>
        <dbReference type="Proteomes" id="UP001140949"/>
    </source>
</evidence>
<comment type="caution">
    <text evidence="7">The sequence shown here is derived from an EMBL/GenBank/DDBJ whole genome shotgun (WGS) entry which is preliminary data.</text>
</comment>
<dbReference type="GO" id="GO:0000455">
    <property type="term" value="P:enzyme-directed rRNA pseudouridine synthesis"/>
    <property type="evidence" value="ECO:0007669"/>
    <property type="project" value="TreeGrafter"/>
</dbReference>
<dbReference type="Pfam" id="PF00849">
    <property type="entry name" value="PseudoU_synth_2"/>
    <property type="match status" value="1"/>
</dbReference>
<evidence type="ECO:0000256" key="5">
    <source>
        <dbReference type="SAM" id="MobiDB-lite"/>
    </source>
</evidence>
<dbReference type="AlphaFoldDB" id="A0AAX6EJH1"/>
<dbReference type="InterPro" id="IPR050188">
    <property type="entry name" value="RluA_PseudoU_synthase"/>
</dbReference>
<dbReference type="InterPro" id="IPR020103">
    <property type="entry name" value="PsdUridine_synth_cat_dom_sf"/>
</dbReference>
<evidence type="ECO:0000256" key="4">
    <source>
        <dbReference type="ARBA" id="ARBA00023235"/>
    </source>
</evidence>
<evidence type="ECO:0000259" key="6">
    <source>
        <dbReference type="Pfam" id="PF00849"/>
    </source>
</evidence>
<accession>A0AAX6EJH1</accession>
<feature type="compositionally biased region" description="Basic and acidic residues" evidence="5">
    <location>
        <begin position="42"/>
        <end position="51"/>
    </location>
</feature>
<reference evidence="7" key="2">
    <citation type="submission" date="2023-04" db="EMBL/GenBank/DDBJ databases">
        <authorList>
            <person name="Bruccoleri R.E."/>
            <person name="Oakeley E.J."/>
            <person name="Faust A.-M."/>
            <person name="Dessus-Babus S."/>
            <person name="Altorfer M."/>
            <person name="Burckhardt D."/>
            <person name="Oertli M."/>
            <person name="Naumann U."/>
            <person name="Petersen F."/>
            <person name="Wong J."/>
        </authorList>
    </citation>
    <scope>NUCLEOTIDE SEQUENCE</scope>
    <source>
        <strain evidence="7">GSM-AAB239-AS_SAM_17_03QT</strain>
        <tissue evidence="7">Leaf</tissue>
    </source>
</reference>
<feature type="compositionally biased region" description="Low complexity" evidence="5">
    <location>
        <begin position="30"/>
        <end position="40"/>
    </location>
</feature>